<sequence length="164" mass="17642">MIHGHEPSGENAASSAPIGCRRYIGAATEARPVIPLAKNGNGSASADLNFIHPTATLGLIANRTARNGPYRARLNAVLLECARWDSCIVACRFVAITTADPRIDQQDHVHRDSGCSVPDAVGKRVKTPSTAHCGWSRSVRNAKSAQEVLTKEQGQTIYKAKRSR</sequence>
<name>A0A371CMK1_9APHY</name>
<dbReference type="AlphaFoldDB" id="A0A371CMK1"/>
<organism evidence="1 2">
    <name type="scientific">Lentinus brumalis</name>
    <dbReference type="NCBI Taxonomy" id="2498619"/>
    <lineage>
        <taxon>Eukaryota</taxon>
        <taxon>Fungi</taxon>
        <taxon>Dikarya</taxon>
        <taxon>Basidiomycota</taxon>
        <taxon>Agaricomycotina</taxon>
        <taxon>Agaricomycetes</taxon>
        <taxon>Polyporales</taxon>
        <taxon>Polyporaceae</taxon>
        <taxon>Lentinus</taxon>
    </lineage>
</organism>
<evidence type="ECO:0000313" key="1">
    <source>
        <dbReference type="EMBL" id="RDX41506.1"/>
    </source>
</evidence>
<accession>A0A371CMK1</accession>
<keyword evidence="2" id="KW-1185">Reference proteome</keyword>
<proteinExistence type="predicted"/>
<dbReference type="EMBL" id="KZ857510">
    <property type="protein sequence ID" value="RDX41506.1"/>
    <property type="molecule type" value="Genomic_DNA"/>
</dbReference>
<gene>
    <name evidence="1" type="ORF">OH76DRAFT_1412077</name>
</gene>
<dbReference type="Proteomes" id="UP000256964">
    <property type="component" value="Unassembled WGS sequence"/>
</dbReference>
<reference evidence="1 2" key="1">
    <citation type="journal article" date="2018" name="Biotechnol. Biofuels">
        <title>Integrative visual omics of the white-rot fungus Polyporus brumalis exposes the biotechnological potential of its oxidative enzymes for delignifying raw plant biomass.</title>
        <authorList>
            <person name="Miyauchi S."/>
            <person name="Rancon A."/>
            <person name="Drula E."/>
            <person name="Hage H."/>
            <person name="Chaduli D."/>
            <person name="Favel A."/>
            <person name="Grisel S."/>
            <person name="Henrissat B."/>
            <person name="Herpoel-Gimbert I."/>
            <person name="Ruiz-Duenas F.J."/>
            <person name="Chevret D."/>
            <person name="Hainaut M."/>
            <person name="Lin J."/>
            <person name="Wang M."/>
            <person name="Pangilinan J."/>
            <person name="Lipzen A."/>
            <person name="Lesage-Meessen L."/>
            <person name="Navarro D."/>
            <person name="Riley R."/>
            <person name="Grigoriev I.V."/>
            <person name="Zhou S."/>
            <person name="Raouche S."/>
            <person name="Rosso M.N."/>
        </authorList>
    </citation>
    <scope>NUCLEOTIDE SEQUENCE [LARGE SCALE GENOMIC DNA]</scope>
    <source>
        <strain evidence="1 2">BRFM 1820</strain>
    </source>
</reference>
<evidence type="ECO:0000313" key="2">
    <source>
        <dbReference type="Proteomes" id="UP000256964"/>
    </source>
</evidence>
<protein>
    <submittedName>
        <fullName evidence="1">Uncharacterized protein</fullName>
    </submittedName>
</protein>